<dbReference type="InterPro" id="IPR003137">
    <property type="entry name" value="PA_domain"/>
</dbReference>
<feature type="non-terminal residue" evidence="9">
    <location>
        <position position="1"/>
    </location>
</feature>
<sequence>KLIGAQYFNKGYAAFVGGLNSTFDTPRDTTGHGTHTLSTAGGSFVPGANVFGLLPLVNGSKCFDADILAAFDAAIHDGVDVLSVSLSGEADCFFDDGLAIGSFHAVRKGITVSCSAGNSGPTPGSVSNNAPWIFTVGASTMDREFPAYAIFGDKKLKGQSLSPKRLTKNKLYPIISSKDAKAANQSGNDAELCFLGSLDPEKVKDKIVVCLRGVNARVEKGEAVLEAGGAGMVLANNVMTGNEISADAHFLPATHITYSDGKVLFSYLQSTQSPHGYITKAITELNTKPAPFMAAFSSQGPNTVNPEILKPDITAPGVSVIAAYTRASSPTGLVYDHRRISFNSESGIPCLASHFGIVGFSRPSTLIGALQQSNRLS</sequence>
<evidence type="ECO:0000256" key="4">
    <source>
        <dbReference type="ARBA" id="ARBA00022825"/>
    </source>
</evidence>
<evidence type="ECO:0000313" key="10">
    <source>
        <dbReference type="Proteomes" id="UP000092600"/>
    </source>
</evidence>
<dbReference type="Gene3D" id="3.40.50.200">
    <property type="entry name" value="Peptidase S8/S53 domain"/>
    <property type="match status" value="1"/>
</dbReference>
<dbReference type="InterPro" id="IPR000209">
    <property type="entry name" value="Peptidase_S8/S53_dom"/>
</dbReference>
<dbReference type="Pfam" id="PF02225">
    <property type="entry name" value="PA"/>
    <property type="match status" value="1"/>
</dbReference>
<protein>
    <submittedName>
        <fullName evidence="9">Subtilisin-like protease SBT5.3</fullName>
    </submittedName>
</protein>
<dbReference type="FunFam" id="3.50.30.30:FF:000005">
    <property type="entry name" value="subtilisin-like protease SBT1.5"/>
    <property type="match status" value="1"/>
</dbReference>
<evidence type="ECO:0000256" key="6">
    <source>
        <dbReference type="PROSITE-ProRule" id="PRU01240"/>
    </source>
</evidence>
<dbReference type="GO" id="GO:0006508">
    <property type="term" value="P:proteolysis"/>
    <property type="evidence" value="ECO:0007669"/>
    <property type="project" value="UniProtKB-KW"/>
</dbReference>
<dbReference type="AlphaFoldDB" id="A0A199V6A3"/>
<dbReference type="InterPro" id="IPR045051">
    <property type="entry name" value="SBT"/>
</dbReference>
<dbReference type="STRING" id="4615.A0A199V6A3"/>
<dbReference type="InterPro" id="IPR046450">
    <property type="entry name" value="PA_dom_sf"/>
</dbReference>
<evidence type="ECO:0000313" key="9">
    <source>
        <dbReference type="EMBL" id="OAY72594.1"/>
    </source>
</evidence>
<dbReference type="SUPFAM" id="SSF52025">
    <property type="entry name" value="PA domain"/>
    <property type="match status" value="1"/>
</dbReference>
<keyword evidence="2 9" id="KW-0645">Protease</keyword>
<dbReference type="CDD" id="cd02120">
    <property type="entry name" value="PA_subtilisin_like"/>
    <property type="match status" value="1"/>
</dbReference>
<feature type="domain" description="Peptidase S8/S53" evidence="7">
    <location>
        <begin position="24"/>
        <end position="342"/>
    </location>
</feature>
<evidence type="ECO:0000256" key="1">
    <source>
        <dbReference type="ARBA" id="ARBA00011073"/>
    </source>
</evidence>
<dbReference type="PANTHER" id="PTHR10795">
    <property type="entry name" value="PROPROTEIN CONVERTASE SUBTILISIN/KEXIN"/>
    <property type="match status" value="1"/>
</dbReference>
<dbReference type="SUPFAM" id="SSF52743">
    <property type="entry name" value="Subtilisin-like"/>
    <property type="match status" value="1"/>
</dbReference>
<dbReference type="Pfam" id="PF00082">
    <property type="entry name" value="Peptidase_S8"/>
    <property type="match status" value="1"/>
</dbReference>
<comment type="caution">
    <text evidence="6">Lacks conserved residue(s) required for the propagation of feature annotation.</text>
</comment>
<dbReference type="Gene3D" id="3.50.30.30">
    <property type="match status" value="1"/>
</dbReference>
<dbReference type="PROSITE" id="PS51892">
    <property type="entry name" value="SUBTILASE"/>
    <property type="match status" value="1"/>
</dbReference>
<feature type="domain" description="PA" evidence="8">
    <location>
        <begin position="190"/>
        <end position="263"/>
    </location>
</feature>
<evidence type="ECO:0000256" key="3">
    <source>
        <dbReference type="ARBA" id="ARBA00022729"/>
    </source>
</evidence>
<proteinExistence type="inferred from homology"/>
<keyword evidence="5" id="KW-0325">Glycoprotein</keyword>
<comment type="caution">
    <text evidence="9">The sequence shown here is derived from an EMBL/GenBank/DDBJ whole genome shotgun (WGS) entry which is preliminary data.</text>
</comment>
<name>A0A199V6A3_ANACO</name>
<organism evidence="9 10">
    <name type="scientific">Ananas comosus</name>
    <name type="common">Pineapple</name>
    <name type="synonym">Ananas ananas</name>
    <dbReference type="NCBI Taxonomy" id="4615"/>
    <lineage>
        <taxon>Eukaryota</taxon>
        <taxon>Viridiplantae</taxon>
        <taxon>Streptophyta</taxon>
        <taxon>Embryophyta</taxon>
        <taxon>Tracheophyta</taxon>
        <taxon>Spermatophyta</taxon>
        <taxon>Magnoliopsida</taxon>
        <taxon>Liliopsida</taxon>
        <taxon>Poales</taxon>
        <taxon>Bromeliaceae</taxon>
        <taxon>Bromelioideae</taxon>
        <taxon>Ananas</taxon>
    </lineage>
</organism>
<dbReference type="GO" id="GO:0004252">
    <property type="term" value="F:serine-type endopeptidase activity"/>
    <property type="evidence" value="ECO:0007669"/>
    <property type="project" value="InterPro"/>
</dbReference>
<evidence type="ECO:0000256" key="5">
    <source>
        <dbReference type="ARBA" id="ARBA00023180"/>
    </source>
</evidence>
<dbReference type="Proteomes" id="UP000092600">
    <property type="component" value="Unassembled WGS sequence"/>
</dbReference>
<keyword evidence="4" id="KW-0378">Hydrolase</keyword>
<dbReference type="InterPro" id="IPR036852">
    <property type="entry name" value="Peptidase_S8/S53_dom_sf"/>
</dbReference>
<evidence type="ECO:0000256" key="2">
    <source>
        <dbReference type="ARBA" id="ARBA00022670"/>
    </source>
</evidence>
<evidence type="ECO:0000259" key="8">
    <source>
        <dbReference type="Pfam" id="PF02225"/>
    </source>
</evidence>
<keyword evidence="3" id="KW-0732">Signal</keyword>
<gene>
    <name evidence="9" type="ORF">ACMD2_25005</name>
</gene>
<accession>A0A199V6A3</accession>
<dbReference type="EMBL" id="LSRQ01003039">
    <property type="protein sequence ID" value="OAY72594.1"/>
    <property type="molecule type" value="Genomic_DNA"/>
</dbReference>
<comment type="similarity">
    <text evidence="1 6">Belongs to the peptidase S8 family.</text>
</comment>
<evidence type="ECO:0000259" key="7">
    <source>
        <dbReference type="Pfam" id="PF00082"/>
    </source>
</evidence>
<keyword evidence="4" id="KW-0720">Serine protease</keyword>
<reference evidence="9 10" key="1">
    <citation type="journal article" date="2016" name="DNA Res.">
        <title>The draft genome of MD-2 pineapple using hybrid error correction of long reads.</title>
        <authorList>
            <person name="Redwan R.M."/>
            <person name="Saidin A."/>
            <person name="Kumar S.V."/>
        </authorList>
    </citation>
    <scope>NUCLEOTIDE SEQUENCE [LARGE SCALE GENOMIC DNA]</scope>
    <source>
        <strain evidence="10">cv. MD2</strain>
        <tissue evidence="9">Leaf</tissue>
    </source>
</reference>